<feature type="region of interest" description="Disordered" evidence="1">
    <location>
        <begin position="159"/>
        <end position="181"/>
    </location>
</feature>
<protein>
    <recommendedName>
        <fullName evidence="4">RNA polymerase II assembly factor Rtp1 C-terminal domain-containing protein</fullName>
    </recommendedName>
</protein>
<evidence type="ECO:0008006" key="4">
    <source>
        <dbReference type="Google" id="ProtNLM"/>
    </source>
</evidence>
<dbReference type="EMBL" id="JAFCIX010000062">
    <property type="protein sequence ID" value="KAH6599648.1"/>
    <property type="molecule type" value="Genomic_DNA"/>
</dbReference>
<feature type="compositionally biased region" description="Low complexity" evidence="1">
    <location>
        <begin position="159"/>
        <end position="172"/>
    </location>
</feature>
<sequence length="1201" mass="133096">MDLLGIVSSNRGSGSQTQQQQLKMTWGEALVQLLCFRPAQLAYDASTGRSDSVIQARLPTPISRAINLVASHVASSPSEGSGFVNVYRLIEEKILLTEPADSRTSACMVLSALLRHPISLTHVTDGLVNWMETGTRSSKLSVALFLEYILLNRASGTTAKSVSNNTNTSSDNQAGLPEKTSPEDNLLRRLIPYLIKCIDLDGIHDDVAKTYQQTRLTMLASTLILAYFYSETLQDTTQQSRPILGNVVQICDEPTIHTIAPQFAFYIKSIHKYDSGNPLRAPFLRLLETIIQEGIDQFPKTHESMAVLIAAASKAMASRESLNQQKILKRLKNIFEKESDMMLQTIRLCATLSSLSRQHMDELVLNGEFQQPLLDLISETIHQDQSDPLRQLSFHLLRRVLVVVDPDALGTILDPLVDMLRSDSLGGNADSNNMSLSHCIAGVVAEYAAIHPHQTLRGVFHLLASDSLTARRNGMYVLQQVIEINRSLIETDPHFEMSCFIGKHFLSCLTDSDLGLRKQAVFIFSHMDPALVIPVLAQQLTARDERGRSAAELALVELFQRNNYKLGALEMFIEYIRVISDGKHYDWPPKIDSPAQIGLSLCATPSGINAQEINKSVDRMIRVMAKYAEGMDSEACMFLLPMLVRKLYGCTSDPLLVRLLSTFSPAYITSPLACIQVVQFCIDIMRTQPRLTEDLLTSTYPHAVESVLFARLCPLLILKMIPLEALDALPRALTAPPPKDYYHLDSLSQATMSDEPNSHMAADDEIELDTAQSRADSMLIINLADQLIVRIEHPLEFEEVQKLACQVLSQLPLWYLSKSLLMTKFDKMVALSNLRCVRLYIFIACHCVISRSVSDMIHSGLLNDLVSRIFLTVLWEPELSSHNDSEAKAEEALLAKIQSGSVELLSLMLCTEAKYNVSMTLQQQQQRLKASPLIVEISSSAPSSSETPEQQDHAASIESASHGVSENILDIVCTCLNPLAVYPPFLFQQHGDVIFGGTEQEDQLTRCRLATCLANAIHFAIKLLCTTTDATHSTLQSSSPSPTALASTQLPHVVSSQNIAAAAWLSQRLLSHLLETSAVLLRWNGRHDADSFLPRGKVVVMAILQAVFQLVYHGSSKDKSQGYVVASDSVLDFLLEFMAYADRFVQLGCLKIVGAILGGLERNKVDPRRVVRLRHALKGHVDMGDDPECRTLAKQLYGLIE</sequence>
<evidence type="ECO:0000313" key="3">
    <source>
        <dbReference type="Proteomes" id="UP001648503"/>
    </source>
</evidence>
<comment type="caution">
    <text evidence="2">The sequence shown here is derived from an EMBL/GenBank/DDBJ whole genome shotgun (WGS) entry which is preliminary data.</text>
</comment>
<evidence type="ECO:0000313" key="2">
    <source>
        <dbReference type="EMBL" id="KAH6599648.1"/>
    </source>
</evidence>
<dbReference type="InterPro" id="IPR011989">
    <property type="entry name" value="ARM-like"/>
</dbReference>
<dbReference type="InterPro" id="IPR016024">
    <property type="entry name" value="ARM-type_fold"/>
</dbReference>
<dbReference type="SUPFAM" id="SSF48371">
    <property type="entry name" value="ARM repeat"/>
    <property type="match status" value="1"/>
</dbReference>
<dbReference type="Proteomes" id="UP001648503">
    <property type="component" value="Unassembled WGS sequence"/>
</dbReference>
<dbReference type="PANTHER" id="PTHR37743">
    <property type="entry name" value="ARM REPEAT SUPERFAMILY PROTEIN"/>
    <property type="match status" value="1"/>
</dbReference>
<proteinExistence type="predicted"/>
<reference evidence="2 3" key="1">
    <citation type="submission" date="2021-02" db="EMBL/GenBank/DDBJ databases">
        <title>Variation within the Batrachochytrium salamandrivorans European outbreak.</title>
        <authorList>
            <person name="Kelly M."/>
            <person name="Pasmans F."/>
            <person name="Shea T.P."/>
            <person name="Munoz J.F."/>
            <person name="Carranza S."/>
            <person name="Cuomo C.A."/>
            <person name="Martel A."/>
        </authorList>
    </citation>
    <scope>NUCLEOTIDE SEQUENCE [LARGE SCALE GENOMIC DNA]</scope>
    <source>
        <strain evidence="2 3">AMFP18/2</strain>
    </source>
</reference>
<accession>A0ABQ8FK29</accession>
<dbReference type="PANTHER" id="PTHR37743:SF1">
    <property type="entry name" value="ARM REPEAT SUPERFAMILY PROTEIN"/>
    <property type="match status" value="1"/>
</dbReference>
<name>A0ABQ8FK29_9FUNG</name>
<organism evidence="2 3">
    <name type="scientific">Batrachochytrium salamandrivorans</name>
    <dbReference type="NCBI Taxonomy" id="1357716"/>
    <lineage>
        <taxon>Eukaryota</taxon>
        <taxon>Fungi</taxon>
        <taxon>Fungi incertae sedis</taxon>
        <taxon>Chytridiomycota</taxon>
        <taxon>Chytridiomycota incertae sedis</taxon>
        <taxon>Chytridiomycetes</taxon>
        <taxon>Rhizophydiales</taxon>
        <taxon>Rhizophydiales incertae sedis</taxon>
        <taxon>Batrachochytrium</taxon>
    </lineage>
</organism>
<keyword evidence="3" id="KW-1185">Reference proteome</keyword>
<evidence type="ECO:0000256" key="1">
    <source>
        <dbReference type="SAM" id="MobiDB-lite"/>
    </source>
</evidence>
<gene>
    <name evidence="2" type="ORF">BASA50_002845</name>
</gene>
<feature type="region of interest" description="Disordered" evidence="1">
    <location>
        <begin position="939"/>
        <end position="958"/>
    </location>
</feature>
<dbReference type="Gene3D" id="1.25.10.10">
    <property type="entry name" value="Leucine-rich Repeat Variant"/>
    <property type="match status" value="1"/>
</dbReference>